<feature type="domain" description="Mycothiol-dependent maleylpyruvate isomerase metal-binding" evidence="1">
    <location>
        <begin position="8"/>
        <end position="142"/>
    </location>
</feature>
<dbReference type="Gene3D" id="1.20.120.450">
    <property type="entry name" value="dinb family like domain"/>
    <property type="match status" value="1"/>
</dbReference>
<evidence type="ECO:0000313" key="3">
    <source>
        <dbReference type="EMBL" id="CAB4701866.1"/>
    </source>
</evidence>
<dbReference type="InterPro" id="IPR017518">
    <property type="entry name" value="CHP03084"/>
</dbReference>
<evidence type="ECO:0000313" key="4">
    <source>
        <dbReference type="EMBL" id="CAB4847877.1"/>
    </source>
</evidence>
<organism evidence="4">
    <name type="scientific">freshwater metagenome</name>
    <dbReference type="NCBI Taxonomy" id="449393"/>
    <lineage>
        <taxon>unclassified sequences</taxon>
        <taxon>metagenomes</taxon>
        <taxon>ecological metagenomes</taxon>
    </lineage>
</organism>
<protein>
    <submittedName>
        <fullName evidence="4">Unannotated protein</fullName>
    </submittedName>
</protein>
<dbReference type="EMBL" id="CAEZYF010000001">
    <property type="protein sequence ID" value="CAB4701866.1"/>
    <property type="molecule type" value="Genomic_DNA"/>
</dbReference>
<gene>
    <name evidence="3" type="ORF">UFOPK2656_00107</name>
    <name evidence="4" type="ORF">UFOPK3267_00573</name>
    <name evidence="5" type="ORF">UFOPK3651_01957</name>
    <name evidence="6" type="ORF">UFOPK3931_02609</name>
    <name evidence="2" type="ORF">UFOPK4189_02948</name>
</gene>
<dbReference type="InterPro" id="IPR034660">
    <property type="entry name" value="DinB/YfiT-like"/>
</dbReference>
<reference evidence="4" key="1">
    <citation type="submission" date="2020-05" db="EMBL/GenBank/DDBJ databases">
        <authorList>
            <person name="Chiriac C."/>
            <person name="Salcher M."/>
            <person name="Ghai R."/>
            <person name="Kavagutti S V."/>
        </authorList>
    </citation>
    <scope>NUCLEOTIDE SEQUENCE</scope>
</reference>
<evidence type="ECO:0000259" key="1">
    <source>
        <dbReference type="Pfam" id="PF11716"/>
    </source>
</evidence>
<sequence>MQAVCDDLRAEHADLDTIVAHLTELHWSTPTPATTWSVRDQISHLWFFDQRAALAIRDADAFAADMVWMLEHGGTEASVAPGREMTGPALLDAWRCDRAELLTLARTLDPSARVPWYGPAMAARSFVAARLMETWAHGQDIADALGVGRVPTSRLRHTAHIGVRARPFAYLVNSMELPAASVYVALTAPDGSLWEWGEPGSDSVRGPALDFCLLVTQRRHLDDTRLVIEGSAALEWMRIAQAFAGGAGGGRPAGQFGPITGR</sequence>
<dbReference type="NCBIfam" id="TIGR03084">
    <property type="entry name" value="TIGR03084 family metal-binding protein"/>
    <property type="match status" value="1"/>
</dbReference>
<dbReference type="EMBL" id="CAFBMT010000010">
    <property type="protein sequence ID" value="CAB4938170.1"/>
    <property type="molecule type" value="Genomic_DNA"/>
</dbReference>
<proteinExistence type="predicted"/>
<dbReference type="SUPFAM" id="SSF109854">
    <property type="entry name" value="DinB/YfiT-like putative metalloenzymes"/>
    <property type="match status" value="1"/>
</dbReference>
<evidence type="ECO:0000313" key="5">
    <source>
        <dbReference type="EMBL" id="CAB4938170.1"/>
    </source>
</evidence>
<accession>A0A6J7BQ63</accession>
<dbReference type="EMBL" id="CAESGF010000026">
    <property type="protein sequence ID" value="CAB4365195.1"/>
    <property type="molecule type" value="Genomic_DNA"/>
</dbReference>
<dbReference type="InterPro" id="IPR017517">
    <property type="entry name" value="Maleyloyr_isom"/>
</dbReference>
<dbReference type="AlphaFoldDB" id="A0A6J7BQ63"/>
<dbReference type="InterPro" id="IPR024344">
    <property type="entry name" value="MDMPI_metal-binding"/>
</dbReference>
<dbReference type="EMBL" id="CAFBOL010000094">
    <property type="protein sequence ID" value="CAB5007369.1"/>
    <property type="molecule type" value="Genomic_DNA"/>
</dbReference>
<dbReference type="Pfam" id="PF11716">
    <property type="entry name" value="MDMPI_N"/>
    <property type="match status" value="1"/>
</dbReference>
<evidence type="ECO:0000313" key="6">
    <source>
        <dbReference type="EMBL" id="CAB5007369.1"/>
    </source>
</evidence>
<evidence type="ECO:0000313" key="2">
    <source>
        <dbReference type="EMBL" id="CAB4365195.1"/>
    </source>
</evidence>
<dbReference type="NCBIfam" id="TIGR03083">
    <property type="entry name" value="maleylpyruvate isomerase family mycothiol-dependent enzyme"/>
    <property type="match status" value="1"/>
</dbReference>
<name>A0A6J7BQ63_9ZZZZ</name>
<dbReference type="GO" id="GO:0046872">
    <property type="term" value="F:metal ion binding"/>
    <property type="evidence" value="ECO:0007669"/>
    <property type="project" value="InterPro"/>
</dbReference>
<dbReference type="EMBL" id="CAFBIY010000021">
    <property type="protein sequence ID" value="CAB4847877.1"/>
    <property type="molecule type" value="Genomic_DNA"/>
</dbReference>